<dbReference type="GO" id="GO:0006515">
    <property type="term" value="P:protein quality control for misfolded or incompletely synthesized proteins"/>
    <property type="evidence" value="ECO:0007669"/>
    <property type="project" value="UniProtKB-UniRule"/>
</dbReference>
<evidence type="ECO:0000256" key="12">
    <source>
        <dbReference type="PIRSR" id="PIRSR001174-1"/>
    </source>
</evidence>
<dbReference type="GO" id="GO:0005737">
    <property type="term" value="C:cytoplasm"/>
    <property type="evidence" value="ECO:0007669"/>
    <property type="project" value="UniProtKB-SubCell"/>
</dbReference>
<feature type="domain" description="Lon N-terminal" evidence="18">
    <location>
        <begin position="54"/>
        <end position="254"/>
    </location>
</feature>
<evidence type="ECO:0000256" key="14">
    <source>
        <dbReference type="PROSITE-ProRule" id="PRU01122"/>
    </source>
</evidence>
<dbReference type="InterPro" id="IPR027543">
    <property type="entry name" value="Lon_bac"/>
</dbReference>
<dbReference type="HAMAP" id="MF_01973">
    <property type="entry name" value="lon_bact"/>
    <property type="match status" value="1"/>
</dbReference>
<dbReference type="InterPro" id="IPR008268">
    <property type="entry name" value="Peptidase_S16_AS"/>
</dbReference>
<dbReference type="CDD" id="cd19500">
    <property type="entry name" value="RecA-like_Lon"/>
    <property type="match status" value="1"/>
</dbReference>
<dbReference type="SUPFAM" id="SSF88697">
    <property type="entry name" value="PUA domain-like"/>
    <property type="match status" value="1"/>
</dbReference>
<dbReference type="GO" id="GO:0016887">
    <property type="term" value="F:ATP hydrolysis activity"/>
    <property type="evidence" value="ECO:0007669"/>
    <property type="project" value="UniProtKB-UniRule"/>
</dbReference>
<evidence type="ECO:0000256" key="3">
    <source>
        <dbReference type="ARBA" id="ARBA00022670"/>
    </source>
</evidence>
<dbReference type="InterPro" id="IPR054594">
    <property type="entry name" value="Lon_lid"/>
</dbReference>
<dbReference type="NCBIfam" id="TIGR00763">
    <property type="entry name" value="lon"/>
    <property type="match status" value="1"/>
</dbReference>
<dbReference type="PROSITE" id="PS51786">
    <property type="entry name" value="LON_PROTEOLYTIC"/>
    <property type="match status" value="1"/>
</dbReference>
<dbReference type="InterPro" id="IPR003959">
    <property type="entry name" value="ATPase_AAA_core"/>
</dbReference>
<dbReference type="Pfam" id="PF22667">
    <property type="entry name" value="Lon_lid"/>
    <property type="match status" value="1"/>
</dbReference>
<gene>
    <name evidence="10 19" type="primary">lon</name>
    <name evidence="19" type="ORF">COB21_00950</name>
</gene>
<dbReference type="SMART" id="SM00464">
    <property type="entry name" value="LON"/>
    <property type="match status" value="1"/>
</dbReference>
<feature type="active site" evidence="10 12">
    <location>
        <position position="797"/>
    </location>
</feature>
<comment type="induction">
    <text evidence="10">By heat shock.</text>
</comment>
<dbReference type="InterPro" id="IPR014721">
    <property type="entry name" value="Ribsml_uS5_D2-typ_fold_subgr"/>
</dbReference>
<evidence type="ECO:0000256" key="15">
    <source>
        <dbReference type="RuleBase" id="RU000591"/>
    </source>
</evidence>
<evidence type="ECO:0000256" key="4">
    <source>
        <dbReference type="ARBA" id="ARBA00022741"/>
    </source>
</evidence>
<feature type="binding site" evidence="10 13">
    <location>
        <begin position="407"/>
        <end position="414"/>
    </location>
    <ligand>
        <name>ATP</name>
        <dbReference type="ChEBI" id="CHEBI:30616"/>
    </ligand>
</feature>
<comment type="catalytic activity">
    <reaction evidence="9 10 11 14">
        <text>Hydrolysis of proteins in presence of ATP.</text>
        <dbReference type="EC" id="3.4.21.53"/>
    </reaction>
</comment>
<dbReference type="GO" id="GO:0004176">
    <property type="term" value="F:ATP-dependent peptidase activity"/>
    <property type="evidence" value="ECO:0007669"/>
    <property type="project" value="UniProtKB-UniRule"/>
</dbReference>
<evidence type="ECO:0000259" key="17">
    <source>
        <dbReference type="PROSITE" id="PS51786"/>
    </source>
</evidence>
<proteinExistence type="evidence at transcript level"/>
<dbReference type="Gene3D" id="1.20.58.1480">
    <property type="match status" value="1"/>
</dbReference>
<dbReference type="AlphaFoldDB" id="A0A2A4X7Z1"/>
<dbReference type="InterPro" id="IPR046336">
    <property type="entry name" value="Lon_prtase_N_sf"/>
</dbReference>
<dbReference type="FunFam" id="3.30.230.10:FF:000015">
    <property type="entry name" value="Lon protease homolog, mitochondrial"/>
    <property type="match status" value="1"/>
</dbReference>
<dbReference type="PANTHER" id="PTHR43718:SF2">
    <property type="entry name" value="LON PROTEASE HOMOLOG, MITOCHONDRIAL"/>
    <property type="match status" value="1"/>
</dbReference>
<evidence type="ECO:0000256" key="7">
    <source>
        <dbReference type="ARBA" id="ARBA00022840"/>
    </source>
</evidence>
<evidence type="ECO:0000256" key="1">
    <source>
        <dbReference type="ARBA" id="ARBA00004496"/>
    </source>
</evidence>
<dbReference type="FunFam" id="1.20.5.5270:FF:000001">
    <property type="entry name" value="Lon protease homolog, mitochondrial"/>
    <property type="match status" value="1"/>
</dbReference>
<protein>
    <recommendedName>
        <fullName evidence="10 11">Lon protease</fullName>
        <ecNumber evidence="10 11">3.4.21.53</ecNumber>
    </recommendedName>
    <alternativeName>
        <fullName evidence="10">ATP-dependent protease La</fullName>
    </alternativeName>
</protein>
<evidence type="ECO:0000313" key="20">
    <source>
        <dbReference type="Proteomes" id="UP000218775"/>
    </source>
</evidence>
<dbReference type="Gene3D" id="2.30.130.40">
    <property type="entry name" value="LON domain-like"/>
    <property type="match status" value="1"/>
</dbReference>
<dbReference type="Gene3D" id="1.10.8.60">
    <property type="match status" value="1"/>
</dbReference>
<keyword evidence="2 10" id="KW-0963">Cytoplasm</keyword>
<evidence type="ECO:0000313" key="19">
    <source>
        <dbReference type="EMBL" id="PCI78431.1"/>
    </source>
</evidence>
<feature type="compositionally biased region" description="Acidic residues" evidence="16">
    <location>
        <begin position="1"/>
        <end position="13"/>
    </location>
</feature>
<evidence type="ECO:0000256" key="5">
    <source>
        <dbReference type="ARBA" id="ARBA00022801"/>
    </source>
</evidence>
<feature type="active site" evidence="10 12">
    <location>
        <position position="754"/>
    </location>
</feature>
<feature type="region of interest" description="Disordered" evidence="16">
    <location>
        <begin position="1"/>
        <end position="25"/>
    </location>
</feature>
<dbReference type="FunFam" id="1.20.58.1480:FF:000002">
    <property type="entry name" value="Lon protease homolog, mitochondrial"/>
    <property type="match status" value="1"/>
</dbReference>
<dbReference type="GO" id="GO:0004252">
    <property type="term" value="F:serine-type endopeptidase activity"/>
    <property type="evidence" value="ECO:0007669"/>
    <property type="project" value="UniProtKB-UniRule"/>
</dbReference>
<dbReference type="InterPro" id="IPR003111">
    <property type="entry name" value="Lon_prtase_N"/>
</dbReference>
<reference evidence="20" key="1">
    <citation type="submission" date="2017-08" db="EMBL/GenBank/DDBJ databases">
        <title>A dynamic microbial community with high functional redundancy inhabits the cold, oxic subseafloor aquifer.</title>
        <authorList>
            <person name="Tully B.J."/>
            <person name="Wheat C.G."/>
            <person name="Glazer B.T."/>
            <person name="Huber J.A."/>
        </authorList>
    </citation>
    <scope>NUCLEOTIDE SEQUENCE [LARGE SCALE GENOMIC DNA]</scope>
</reference>
<dbReference type="InterPro" id="IPR015947">
    <property type="entry name" value="PUA-like_sf"/>
</dbReference>
<dbReference type="InterPro" id="IPR020568">
    <property type="entry name" value="Ribosomal_Su5_D2-typ_SF"/>
</dbReference>
<dbReference type="Proteomes" id="UP000218775">
    <property type="component" value="Unassembled WGS sequence"/>
</dbReference>
<dbReference type="PIRSF" id="PIRSF001174">
    <property type="entry name" value="Lon_proteas"/>
    <property type="match status" value="1"/>
</dbReference>
<keyword evidence="7 10" id="KW-0067">ATP-binding</keyword>
<evidence type="ECO:0000256" key="2">
    <source>
        <dbReference type="ARBA" id="ARBA00022490"/>
    </source>
</evidence>
<dbReference type="Pfam" id="PF00004">
    <property type="entry name" value="AAA"/>
    <property type="match status" value="1"/>
</dbReference>
<dbReference type="InterPro" id="IPR027417">
    <property type="entry name" value="P-loop_NTPase"/>
</dbReference>
<dbReference type="EMBL" id="NVUK01000006">
    <property type="protein sequence ID" value="PCI78431.1"/>
    <property type="molecule type" value="Genomic_DNA"/>
</dbReference>
<dbReference type="EC" id="3.4.21.53" evidence="10 11"/>
<dbReference type="InterPro" id="IPR003593">
    <property type="entry name" value="AAA+_ATPase"/>
</dbReference>
<comment type="caution">
    <text evidence="19">The sequence shown here is derived from an EMBL/GenBank/DDBJ whole genome shotgun (WGS) entry which is preliminary data.</text>
</comment>
<dbReference type="GO" id="GO:0043565">
    <property type="term" value="F:sequence-specific DNA binding"/>
    <property type="evidence" value="ECO:0007669"/>
    <property type="project" value="UniProtKB-UniRule"/>
</dbReference>
<evidence type="ECO:0000259" key="18">
    <source>
        <dbReference type="PROSITE" id="PS51787"/>
    </source>
</evidence>
<evidence type="ECO:0000256" key="16">
    <source>
        <dbReference type="SAM" id="MobiDB-lite"/>
    </source>
</evidence>
<dbReference type="FunFam" id="3.40.50.300:FF:000021">
    <property type="entry name" value="Lon protease homolog"/>
    <property type="match status" value="1"/>
</dbReference>
<evidence type="ECO:0000256" key="13">
    <source>
        <dbReference type="PIRSR" id="PIRSR001174-2"/>
    </source>
</evidence>
<evidence type="ECO:0000256" key="11">
    <source>
        <dbReference type="PIRNR" id="PIRNR001174"/>
    </source>
</evidence>
<dbReference type="GO" id="GO:0034605">
    <property type="term" value="P:cellular response to heat"/>
    <property type="evidence" value="ECO:0007669"/>
    <property type="project" value="UniProtKB-UniRule"/>
</dbReference>
<keyword evidence="3 10" id="KW-0645">Protease</keyword>
<evidence type="ECO:0000256" key="8">
    <source>
        <dbReference type="ARBA" id="ARBA00023016"/>
    </source>
</evidence>
<keyword evidence="5 10" id="KW-0378">Hydrolase</keyword>
<comment type="subcellular location">
    <subcellularLocation>
        <location evidence="1 10 11">Cytoplasm</location>
    </subcellularLocation>
</comment>
<evidence type="ECO:0000256" key="10">
    <source>
        <dbReference type="HAMAP-Rule" id="MF_01973"/>
    </source>
</evidence>
<dbReference type="PRINTS" id="PR00830">
    <property type="entry name" value="ENDOLAPTASE"/>
</dbReference>
<sequence>MTDDDRPEDSADDNESHEQWDEESLEEALLDSDLEGLIGEKQGGEGPKEYPEELFVIPLSKRPFFPGMAAPLVIEPGPYYEVLKIVAKSSHKMLGLFLTEDEGIDIYKLGVDGVKKVGVAATILRIVPLDQGGAQVVLNMERRIEIIEPIAKSKHLRVKVKHIEDKIPQKQAKIIKAYSISIITTIKELLKLNPLFKEELQIFLGHSDFAKPGKLADFAVALTTAGRAELQSILEAYDIQDRIDKTLVLLRKELDLSKLQSSINQKIEATISQSQREFFLREQMKTIKKELGLEKDDKALDVEKFQKRLEEKVIPEDVQTVIDEELEKLGMLDLQSAEYGVVRSYLDWLTVIPWGVSSEDNLDLRAASEILEEDHYGLKDIKERILEFIAVGKLRDGVQGAIICLVGPPGVGKTSIGKSVARALNRKFYRFSVGGMRDEAEIKGHRRTYVGAMPGKMIQAFKYTQTNNPVIMLDEVDKIGMSHQGDPASALLEVLDPEQNKGFLDHYLDVRCDLSNVLFIVTANVLDTIPGPLRDRMDVMRLSGYIKEEKVKIAQKYLIPRYRKEFGLKASNVSFSESGIKGLIDGYAREAGVRTLEKNIKKILRKVAYQVALAREEQAEGKKTSKAAKSAVKPAAKPAVKEVISDKKLEKYLSKPIFTGDRFYDTTPIGVCTGLAWTALGGATLYIESIATESSKTGMKLTGQAGDVMKESAQIAWSYANLFSKHLGKKEVFFDKKEVHIHIPEGATPKDGPSAGVTMVTSILSLAMGKPVAKDLGMTGELTLTGRVLPIGGLKEKLIAAKRSKLKSLIFPKENLRDYDELPDYLKKGIKVYFIEQYSEIFPIAFPKSGVKKARGK</sequence>
<comment type="subunit">
    <text evidence="10 11">Homohexamer. Organized in a ring with a central cavity.</text>
</comment>
<dbReference type="PANTHER" id="PTHR43718">
    <property type="entry name" value="LON PROTEASE"/>
    <property type="match status" value="1"/>
</dbReference>
<keyword evidence="8 10" id="KW-0346">Stress response</keyword>
<dbReference type="Pfam" id="PF05362">
    <property type="entry name" value="Lon_C"/>
    <property type="match status" value="1"/>
</dbReference>
<comment type="function">
    <text evidence="10">ATP-dependent serine protease that mediates the selective degradation of mutant and abnormal proteins as well as certain short-lived regulatory proteins. Required for cellular homeostasis and for survival from DNA damage and developmental changes induced by stress. Degrades polypeptides processively to yield small peptide fragments that are 5 to 10 amino acids long. Binds to DNA in a double-stranded, site-specific manner.</text>
</comment>
<dbReference type="PROSITE" id="PS01046">
    <property type="entry name" value="LON_SER"/>
    <property type="match status" value="1"/>
</dbReference>
<dbReference type="Gene3D" id="3.40.50.300">
    <property type="entry name" value="P-loop containing nucleotide triphosphate hydrolases"/>
    <property type="match status" value="1"/>
</dbReference>
<comment type="similarity">
    <text evidence="10 11 14 15">Belongs to the peptidase S16 family.</text>
</comment>
<dbReference type="SMART" id="SM00382">
    <property type="entry name" value="AAA"/>
    <property type="match status" value="1"/>
</dbReference>
<dbReference type="Pfam" id="PF02190">
    <property type="entry name" value="LON_substr_bdg"/>
    <property type="match status" value="1"/>
</dbReference>
<dbReference type="Gene3D" id="1.20.5.5270">
    <property type="match status" value="1"/>
</dbReference>
<evidence type="ECO:0000256" key="6">
    <source>
        <dbReference type="ARBA" id="ARBA00022825"/>
    </source>
</evidence>
<dbReference type="SUPFAM" id="SSF52540">
    <property type="entry name" value="P-loop containing nucleoside triphosphate hydrolases"/>
    <property type="match status" value="1"/>
</dbReference>
<name>A0A2A4X7Z1_UNCAE</name>
<dbReference type="SUPFAM" id="SSF54211">
    <property type="entry name" value="Ribosomal protein S5 domain 2-like"/>
    <property type="match status" value="1"/>
</dbReference>
<evidence type="ECO:0000256" key="9">
    <source>
        <dbReference type="ARBA" id="ARBA00050665"/>
    </source>
</evidence>
<accession>A0A2A4X7Z1</accession>
<dbReference type="GO" id="GO:0005524">
    <property type="term" value="F:ATP binding"/>
    <property type="evidence" value="ECO:0007669"/>
    <property type="project" value="UniProtKB-UniRule"/>
</dbReference>
<feature type="domain" description="Lon proteolytic" evidence="17">
    <location>
        <begin position="666"/>
        <end position="848"/>
    </location>
</feature>
<dbReference type="InterPro" id="IPR004815">
    <property type="entry name" value="Lon_bac/euk-typ"/>
</dbReference>
<organism evidence="19 20">
    <name type="scientific">Aerophobetes bacterium</name>
    <dbReference type="NCBI Taxonomy" id="2030807"/>
    <lineage>
        <taxon>Bacteria</taxon>
        <taxon>Candidatus Aerophobota</taxon>
    </lineage>
</organism>
<keyword evidence="6 10" id="KW-0720">Serine protease</keyword>
<dbReference type="Gene3D" id="3.30.230.10">
    <property type="match status" value="1"/>
</dbReference>
<dbReference type="InterPro" id="IPR027065">
    <property type="entry name" value="Lon_Prtase"/>
</dbReference>
<keyword evidence="4 10" id="KW-0547">Nucleotide-binding</keyword>
<dbReference type="InterPro" id="IPR008269">
    <property type="entry name" value="Lon_proteolytic"/>
</dbReference>
<dbReference type="PROSITE" id="PS51787">
    <property type="entry name" value="LON_N"/>
    <property type="match status" value="1"/>
</dbReference>